<accession>A0A9W6LCD2</accession>
<sequence length="154" mass="17541">MKLKVLWVGKTQEEWLRRGIDEYAGRIRRYTPLEIAEAREEKGAAAEAMRARECERLEKLVPKNARLVLLDERGDQLTSPELAAFMGKGRDSAVPEMVFAIGGAYGFADSFRARADKVLALSRLTFTHQMVRVILLEQIYRAHTILNGEPYHHS</sequence>
<keyword evidence="5" id="KW-0963">Cytoplasm</keyword>
<dbReference type="Gene3D" id="3.40.1280.10">
    <property type="match status" value="1"/>
</dbReference>
<dbReference type="PANTHER" id="PTHR33603:SF1">
    <property type="entry name" value="RIBOSOMAL RNA LARGE SUBUNIT METHYLTRANSFERASE H"/>
    <property type="match status" value="1"/>
</dbReference>
<proteinExistence type="inferred from homology"/>
<dbReference type="EMBL" id="BSDS01000001">
    <property type="protein sequence ID" value="GLI37694.1"/>
    <property type="molecule type" value="Genomic_DNA"/>
</dbReference>
<evidence type="ECO:0000256" key="4">
    <source>
        <dbReference type="ARBA" id="ARBA00038303"/>
    </source>
</evidence>
<keyword evidence="7" id="KW-1185">Reference proteome</keyword>
<evidence type="ECO:0000256" key="2">
    <source>
        <dbReference type="ARBA" id="ARBA00022679"/>
    </source>
</evidence>
<dbReference type="EC" id="2.1.1.177" evidence="5"/>
<keyword evidence="3 5" id="KW-0949">S-adenosyl-L-methionine</keyword>
<evidence type="ECO:0000256" key="5">
    <source>
        <dbReference type="HAMAP-Rule" id="MF_00658"/>
    </source>
</evidence>
<dbReference type="PIRSF" id="PIRSF004505">
    <property type="entry name" value="MT_bac"/>
    <property type="match status" value="1"/>
</dbReference>
<keyword evidence="2 5" id="KW-0808">Transferase</keyword>
<comment type="caution">
    <text evidence="6">The sequence shown here is derived from an EMBL/GenBank/DDBJ whole genome shotgun (WGS) entry which is preliminary data.</text>
</comment>
<dbReference type="GO" id="GO:0005737">
    <property type="term" value="C:cytoplasm"/>
    <property type="evidence" value="ECO:0007669"/>
    <property type="project" value="UniProtKB-SubCell"/>
</dbReference>
<keyword evidence="1 5" id="KW-0489">Methyltransferase</keyword>
<protein>
    <recommendedName>
        <fullName evidence="5">Ribosomal RNA large subunit methyltransferase H</fullName>
        <ecNumber evidence="5">2.1.1.177</ecNumber>
    </recommendedName>
    <alternativeName>
        <fullName evidence="5">23S rRNA (pseudouridine1915-N3)-methyltransferase</fullName>
    </alternativeName>
    <alternativeName>
        <fullName evidence="5">23S rRNA m3Psi1915 methyltransferase</fullName>
    </alternativeName>
    <alternativeName>
        <fullName evidence="5">rRNA (pseudouridine-N3-)-methyltransferase RlmH</fullName>
    </alternativeName>
</protein>
<dbReference type="Proteomes" id="UP001144352">
    <property type="component" value="Unassembled WGS sequence"/>
</dbReference>
<comment type="subcellular location">
    <subcellularLocation>
        <location evidence="5">Cytoplasm</location>
    </subcellularLocation>
</comment>
<feature type="binding site" evidence="5">
    <location>
        <position position="70"/>
    </location>
    <ligand>
        <name>S-adenosyl-L-methionine</name>
        <dbReference type="ChEBI" id="CHEBI:59789"/>
    </ligand>
</feature>
<dbReference type="Pfam" id="PF02590">
    <property type="entry name" value="SPOUT_MTase"/>
    <property type="match status" value="1"/>
</dbReference>
<comment type="similarity">
    <text evidence="4 5">Belongs to the RNA methyltransferase RlmH family.</text>
</comment>
<comment type="subunit">
    <text evidence="5">Homodimer.</text>
</comment>
<feature type="binding site" evidence="5">
    <location>
        <begin position="121"/>
        <end position="126"/>
    </location>
    <ligand>
        <name>S-adenosyl-L-methionine</name>
        <dbReference type="ChEBI" id="CHEBI:59789"/>
    </ligand>
</feature>
<feature type="binding site" evidence="5">
    <location>
        <position position="102"/>
    </location>
    <ligand>
        <name>S-adenosyl-L-methionine</name>
        <dbReference type="ChEBI" id="CHEBI:59789"/>
    </ligand>
</feature>
<keyword evidence="5" id="KW-0698">rRNA processing</keyword>
<dbReference type="RefSeq" id="WP_214185806.1">
    <property type="nucleotide sequence ID" value="NZ_BSDS01000001.1"/>
</dbReference>
<dbReference type="SUPFAM" id="SSF75217">
    <property type="entry name" value="alpha/beta knot"/>
    <property type="match status" value="1"/>
</dbReference>
<organism evidence="6 7">
    <name type="scientific">Geobacter hydrogenophilus</name>
    <dbReference type="NCBI Taxonomy" id="40983"/>
    <lineage>
        <taxon>Bacteria</taxon>
        <taxon>Pseudomonadati</taxon>
        <taxon>Thermodesulfobacteriota</taxon>
        <taxon>Desulfuromonadia</taxon>
        <taxon>Geobacterales</taxon>
        <taxon>Geobacteraceae</taxon>
        <taxon>Geobacter</taxon>
    </lineage>
</organism>
<dbReference type="InterPro" id="IPR003742">
    <property type="entry name" value="RlmH-like"/>
</dbReference>
<evidence type="ECO:0000256" key="1">
    <source>
        <dbReference type="ARBA" id="ARBA00022603"/>
    </source>
</evidence>
<comment type="function">
    <text evidence="5">Specifically methylates the pseudouridine at position 1915 (m3Psi1915) in 23S rRNA.</text>
</comment>
<evidence type="ECO:0000256" key="3">
    <source>
        <dbReference type="ARBA" id="ARBA00022691"/>
    </source>
</evidence>
<dbReference type="GO" id="GO:0070038">
    <property type="term" value="F:rRNA (pseudouridine-N3-)-methyltransferase activity"/>
    <property type="evidence" value="ECO:0007669"/>
    <property type="project" value="UniProtKB-UniRule"/>
</dbReference>
<dbReference type="InterPro" id="IPR029028">
    <property type="entry name" value="Alpha/beta_knot_MTases"/>
</dbReference>
<dbReference type="InterPro" id="IPR029026">
    <property type="entry name" value="tRNA_m1G_MTases_N"/>
</dbReference>
<evidence type="ECO:0000313" key="7">
    <source>
        <dbReference type="Proteomes" id="UP001144352"/>
    </source>
</evidence>
<gene>
    <name evidence="5 6" type="primary">rlmH</name>
    <name evidence="6" type="ORF">GHYDROH2_11950</name>
</gene>
<name>A0A9W6LCD2_9BACT</name>
<evidence type="ECO:0000313" key="6">
    <source>
        <dbReference type="EMBL" id="GLI37694.1"/>
    </source>
</evidence>
<dbReference type="PANTHER" id="PTHR33603">
    <property type="entry name" value="METHYLTRANSFERASE"/>
    <property type="match status" value="1"/>
</dbReference>
<dbReference type="AlphaFoldDB" id="A0A9W6LCD2"/>
<reference evidence="6" key="1">
    <citation type="submission" date="2022-12" db="EMBL/GenBank/DDBJ databases">
        <title>Reference genome sequencing for broad-spectrum identification of bacterial and archaeal isolates by mass spectrometry.</title>
        <authorList>
            <person name="Sekiguchi Y."/>
            <person name="Tourlousse D.M."/>
        </authorList>
    </citation>
    <scope>NUCLEOTIDE SEQUENCE</scope>
    <source>
        <strain evidence="6">H2</strain>
    </source>
</reference>
<dbReference type="CDD" id="cd18081">
    <property type="entry name" value="RlmH-like"/>
    <property type="match status" value="1"/>
</dbReference>
<comment type="catalytic activity">
    <reaction evidence="5">
        <text>pseudouridine(1915) in 23S rRNA + S-adenosyl-L-methionine = N(3)-methylpseudouridine(1915) in 23S rRNA + S-adenosyl-L-homocysteine + H(+)</text>
        <dbReference type="Rhea" id="RHEA:42752"/>
        <dbReference type="Rhea" id="RHEA-COMP:10221"/>
        <dbReference type="Rhea" id="RHEA-COMP:10222"/>
        <dbReference type="ChEBI" id="CHEBI:15378"/>
        <dbReference type="ChEBI" id="CHEBI:57856"/>
        <dbReference type="ChEBI" id="CHEBI:59789"/>
        <dbReference type="ChEBI" id="CHEBI:65314"/>
        <dbReference type="ChEBI" id="CHEBI:74486"/>
        <dbReference type="EC" id="2.1.1.177"/>
    </reaction>
</comment>
<dbReference type="HAMAP" id="MF_00658">
    <property type="entry name" value="23SrRNA_methyltr_H"/>
    <property type="match status" value="1"/>
</dbReference>